<dbReference type="Proteomes" id="UP001597197">
    <property type="component" value="Unassembled WGS sequence"/>
</dbReference>
<evidence type="ECO:0000313" key="1">
    <source>
        <dbReference type="EMBL" id="MFD1872924.1"/>
    </source>
</evidence>
<protein>
    <submittedName>
        <fullName evidence="1">HAD domain-containing protein</fullName>
    </submittedName>
</protein>
<gene>
    <name evidence="1" type="ORF">ACFSDX_10825</name>
</gene>
<reference evidence="2" key="1">
    <citation type="journal article" date="2019" name="Int. J. Syst. Evol. Microbiol.">
        <title>The Global Catalogue of Microorganisms (GCM) 10K type strain sequencing project: providing services to taxonomists for standard genome sequencing and annotation.</title>
        <authorList>
            <consortium name="The Broad Institute Genomics Platform"/>
            <consortium name="The Broad Institute Genome Sequencing Center for Infectious Disease"/>
            <person name="Wu L."/>
            <person name="Ma J."/>
        </authorList>
    </citation>
    <scope>NUCLEOTIDE SEQUENCE [LARGE SCALE GENOMIC DNA]</scope>
    <source>
        <strain evidence="2">CGMCC 1.15795</strain>
    </source>
</reference>
<keyword evidence="2" id="KW-1185">Reference proteome</keyword>
<organism evidence="1 2">
    <name type="scientific">Hymenobacter bucti</name>
    <dbReference type="NCBI Taxonomy" id="1844114"/>
    <lineage>
        <taxon>Bacteria</taxon>
        <taxon>Pseudomonadati</taxon>
        <taxon>Bacteroidota</taxon>
        <taxon>Cytophagia</taxon>
        <taxon>Cytophagales</taxon>
        <taxon>Hymenobacteraceae</taxon>
        <taxon>Hymenobacter</taxon>
    </lineage>
</organism>
<accession>A0ABW4QTL0</accession>
<comment type="caution">
    <text evidence="1">The sequence shown here is derived from an EMBL/GenBank/DDBJ whole genome shotgun (WGS) entry which is preliminary data.</text>
</comment>
<dbReference type="RefSeq" id="WP_382313405.1">
    <property type="nucleotide sequence ID" value="NZ_JBHUFD010000003.1"/>
</dbReference>
<name>A0ABW4QTL0_9BACT</name>
<dbReference type="EMBL" id="JBHUFD010000003">
    <property type="protein sequence ID" value="MFD1872924.1"/>
    <property type="molecule type" value="Genomic_DNA"/>
</dbReference>
<dbReference type="Pfam" id="PF18143">
    <property type="entry name" value="HAD_SAK_2"/>
    <property type="match status" value="1"/>
</dbReference>
<sequence length="160" mass="17380">MVILLDLDGVLITTPAWRAVETEPDGFFRFNERATANLATILAETNAAVVLTTSHRINYSLAQWATFLRTRGLLPSAIMKVNDRSTLPPTGSRASEIAAWVAQADAPANYVVLDDDLSLHGLPNAIKSRCVITKPLLGLDADAMRQALHILRGYTTQPGL</sequence>
<evidence type="ECO:0000313" key="2">
    <source>
        <dbReference type="Proteomes" id="UP001597197"/>
    </source>
</evidence>
<proteinExistence type="predicted"/>